<feature type="transmembrane region" description="Helical" evidence="9">
    <location>
        <begin position="156"/>
        <end position="176"/>
    </location>
</feature>
<evidence type="ECO:0000259" key="11">
    <source>
        <dbReference type="PROSITE" id="PS50929"/>
    </source>
</evidence>
<comment type="subcellular location">
    <subcellularLocation>
        <location evidence="1">Cell membrane</location>
        <topology evidence="1">Multi-pass membrane protein</topology>
    </subcellularLocation>
</comment>
<keyword evidence="2" id="KW-0813">Transport</keyword>
<evidence type="ECO:0000313" key="13">
    <source>
        <dbReference type="Proteomes" id="UP000322524"/>
    </source>
</evidence>
<dbReference type="FunFam" id="3.40.50.300:FF:000221">
    <property type="entry name" value="Multidrug ABC transporter ATP-binding protein"/>
    <property type="match status" value="1"/>
</dbReference>
<dbReference type="PROSITE" id="PS00211">
    <property type="entry name" value="ABC_TRANSPORTER_1"/>
    <property type="match status" value="1"/>
</dbReference>
<accession>A0A5D4SJR9</accession>
<feature type="transmembrane region" description="Helical" evidence="9">
    <location>
        <begin position="16"/>
        <end position="36"/>
    </location>
</feature>
<dbReference type="PANTHER" id="PTHR24221">
    <property type="entry name" value="ATP-BINDING CASSETTE SUB-FAMILY B"/>
    <property type="match status" value="1"/>
</dbReference>
<dbReference type="Pfam" id="PF00664">
    <property type="entry name" value="ABC_membrane"/>
    <property type="match status" value="1"/>
</dbReference>
<dbReference type="EMBL" id="VTEV01000010">
    <property type="protein sequence ID" value="TYS63463.1"/>
    <property type="molecule type" value="Genomic_DNA"/>
</dbReference>
<evidence type="ECO:0000256" key="9">
    <source>
        <dbReference type="SAM" id="Phobius"/>
    </source>
</evidence>
<name>A0A5D4SJR9_9BACI</name>
<gene>
    <name evidence="12" type="primary">cydD</name>
    <name evidence="12" type="ORF">FZC76_19775</name>
</gene>
<dbReference type="InterPro" id="IPR017871">
    <property type="entry name" value="ABC_transporter-like_CS"/>
</dbReference>
<dbReference type="AlphaFoldDB" id="A0A5D4SJR9"/>
<dbReference type="PROSITE" id="PS50893">
    <property type="entry name" value="ABC_TRANSPORTER_2"/>
    <property type="match status" value="1"/>
</dbReference>
<sequence>MTDLKTIAKSHRGTRMTLILIAILTGATVIGQAYFFVTIVDRVFLRGHTFQEILPFLGGLLAVLAARAALTYWSGLTGVKLAAKVKREFRIALLQKFSNSPVQASLKGQSGQKVSVMMDAVDEIDPYFSRYVPQVIQSSIIPIMILIAAFSQHVNTGLIILITAPFIPIFMIVVGLKTKKKSEEQMDKLNAFSGTFLDTLQGLTTLKLFGRSAKQQQTIENSSLSFRDATMEVLRIAFLSSLMLEFISMLAIGLIALEVGLQLVVFENVTFFTAFFVLVLAPEFYLYLKELGSAFHTGRGSMGAAKKVTDELAEEENPIEWGGSTFQVEQGPPAIQLKNLGFRYGDKGFAIENITVDIPPYTQLALIGRSGAGKSTLLNLMAGLIRPSEGEVLVEGKPLFEYVEKAWFDRVSYISQNPYLFSGTIADNIAIGGKAEATKEEIRDAAEKAGILPLIESLPEGFETKIGEVGRGLSGGEKQRLALARAFLKKPSVILFDEPTTGLDLQTERILQASIKELAKTSTVITVAHRLHTIKQADSILLLESGALIAQGTHEELVETVPAYNDMVSVQQGGSAG</sequence>
<dbReference type="GO" id="GO:0042883">
    <property type="term" value="P:cysteine transport"/>
    <property type="evidence" value="ECO:0007669"/>
    <property type="project" value="InterPro"/>
</dbReference>
<keyword evidence="7 9" id="KW-1133">Transmembrane helix</keyword>
<evidence type="ECO:0000313" key="12">
    <source>
        <dbReference type="EMBL" id="TYS63463.1"/>
    </source>
</evidence>
<evidence type="ECO:0000256" key="4">
    <source>
        <dbReference type="ARBA" id="ARBA00022692"/>
    </source>
</evidence>
<feature type="transmembrane region" description="Helical" evidence="9">
    <location>
        <begin position="56"/>
        <end position="79"/>
    </location>
</feature>
<proteinExistence type="predicted"/>
<dbReference type="InterPro" id="IPR011527">
    <property type="entry name" value="ABC1_TM_dom"/>
</dbReference>
<feature type="domain" description="ABC transmembrane type-1" evidence="11">
    <location>
        <begin position="18"/>
        <end position="300"/>
    </location>
</feature>
<dbReference type="Pfam" id="PF00005">
    <property type="entry name" value="ABC_tran"/>
    <property type="match status" value="1"/>
</dbReference>
<protein>
    <submittedName>
        <fullName evidence="12">Thiol reductant ABC exporter subunit CydD</fullName>
    </submittedName>
</protein>
<feature type="transmembrane region" description="Helical" evidence="9">
    <location>
        <begin position="269"/>
        <end position="288"/>
    </location>
</feature>
<organism evidence="12 13">
    <name type="scientific">Sutcliffiella horikoshii</name>
    <dbReference type="NCBI Taxonomy" id="79883"/>
    <lineage>
        <taxon>Bacteria</taxon>
        <taxon>Bacillati</taxon>
        <taxon>Bacillota</taxon>
        <taxon>Bacilli</taxon>
        <taxon>Bacillales</taxon>
        <taxon>Bacillaceae</taxon>
        <taxon>Sutcliffiella</taxon>
    </lineage>
</organism>
<keyword evidence="5" id="KW-0547">Nucleotide-binding</keyword>
<dbReference type="Gene3D" id="1.20.1560.10">
    <property type="entry name" value="ABC transporter type 1, transmembrane domain"/>
    <property type="match status" value="1"/>
</dbReference>
<comment type="caution">
    <text evidence="12">The sequence shown here is derived from an EMBL/GenBank/DDBJ whole genome shotgun (WGS) entry which is preliminary data.</text>
</comment>
<dbReference type="Gene3D" id="3.40.50.300">
    <property type="entry name" value="P-loop containing nucleotide triphosphate hydrolases"/>
    <property type="match status" value="1"/>
</dbReference>
<dbReference type="PANTHER" id="PTHR24221:SF590">
    <property type="entry name" value="COMPONENT LINKED WITH THE ASSEMBLY OF CYTOCHROME' TRANSPORT TRANSMEMBRANE ATP-BINDING PROTEIN ABC TRANSPORTER CYDD-RELATED"/>
    <property type="match status" value="1"/>
</dbReference>
<feature type="domain" description="ABC transporter" evidence="10">
    <location>
        <begin position="335"/>
        <end position="570"/>
    </location>
</feature>
<feature type="transmembrane region" description="Helical" evidence="9">
    <location>
        <begin position="233"/>
        <end position="257"/>
    </location>
</feature>
<dbReference type="GO" id="GO:0016887">
    <property type="term" value="F:ATP hydrolysis activity"/>
    <property type="evidence" value="ECO:0007669"/>
    <property type="project" value="InterPro"/>
</dbReference>
<dbReference type="SUPFAM" id="SSF52540">
    <property type="entry name" value="P-loop containing nucleoside triphosphate hydrolases"/>
    <property type="match status" value="1"/>
</dbReference>
<evidence type="ECO:0000256" key="1">
    <source>
        <dbReference type="ARBA" id="ARBA00004651"/>
    </source>
</evidence>
<dbReference type="InterPro" id="IPR027417">
    <property type="entry name" value="P-loop_NTPase"/>
</dbReference>
<dbReference type="SMART" id="SM00382">
    <property type="entry name" value="AAA"/>
    <property type="match status" value="1"/>
</dbReference>
<keyword evidence="8 9" id="KW-0472">Membrane</keyword>
<dbReference type="Proteomes" id="UP000322524">
    <property type="component" value="Unassembled WGS sequence"/>
</dbReference>
<dbReference type="OrthoDB" id="9806127at2"/>
<dbReference type="InterPro" id="IPR039421">
    <property type="entry name" value="Type_1_exporter"/>
</dbReference>
<keyword evidence="3" id="KW-1003">Cell membrane</keyword>
<evidence type="ECO:0000256" key="2">
    <source>
        <dbReference type="ARBA" id="ARBA00022448"/>
    </source>
</evidence>
<reference evidence="12 13" key="1">
    <citation type="submission" date="2019-08" db="EMBL/GenBank/DDBJ databases">
        <title>Bacillus genomes from the desert of Cuatro Cienegas, Coahuila.</title>
        <authorList>
            <person name="Olmedo-Alvarez G."/>
        </authorList>
    </citation>
    <scope>NUCLEOTIDE SEQUENCE [LARGE SCALE GENOMIC DNA]</scope>
    <source>
        <strain evidence="12 13">CH28_1T</strain>
    </source>
</reference>
<dbReference type="STRING" id="79883.GCA_001636495_00343"/>
<keyword evidence="4 9" id="KW-0812">Transmembrane</keyword>
<dbReference type="InterPro" id="IPR003593">
    <property type="entry name" value="AAA+_ATPase"/>
</dbReference>
<evidence type="ECO:0000256" key="7">
    <source>
        <dbReference type="ARBA" id="ARBA00022989"/>
    </source>
</evidence>
<dbReference type="NCBIfam" id="TIGR02857">
    <property type="entry name" value="CydD"/>
    <property type="match status" value="1"/>
</dbReference>
<evidence type="ECO:0000256" key="5">
    <source>
        <dbReference type="ARBA" id="ARBA00022741"/>
    </source>
</evidence>
<dbReference type="GO" id="GO:0140359">
    <property type="term" value="F:ABC-type transporter activity"/>
    <property type="evidence" value="ECO:0007669"/>
    <property type="project" value="InterPro"/>
</dbReference>
<dbReference type="SUPFAM" id="SSF90123">
    <property type="entry name" value="ABC transporter transmembrane region"/>
    <property type="match status" value="1"/>
</dbReference>
<evidence type="ECO:0000256" key="8">
    <source>
        <dbReference type="ARBA" id="ARBA00023136"/>
    </source>
</evidence>
<keyword evidence="6" id="KW-0067">ATP-binding</keyword>
<evidence type="ECO:0000256" key="3">
    <source>
        <dbReference type="ARBA" id="ARBA00022475"/>
    </source>
</evidence>
<feature type="transmembrane region" description="Helical" evidence="9">
    <location>
        <begin position="131"/>
        <end position="150"/>
    </location>
</feature>
<dbReference type="CDD" id="cd18584">
    <property type="entry name" value="ABC_6TM_AarD_CydD"/>
    <property type="match status" value="1"/>
</dbReference>
<dbReference type="GO" id="GO:0005886">
    <property type="term" value="C:plasma membrane"/>
    <property type="evidence" value="ECO:0007669"/>
    <property type="project" value="UniProtKB-SubCell"/>
</dbReference>
<dbReference type="RefSeq" id="WP_148989879.1">
    <property type="nucleotide sequence ID" value="NZ_VTEV01000010.1"/>
</dbReference>
<dbReference type="InterPro" id="IPR014216">
    <property type="entry name" value="ABC_transptr_CydD"/>
</dbReference>
<dbReference type="PROSITE" id="PS50929">
    <property type="entry name" value="ABC_TM1F"/>
    <property type="match status" value="1"/>
</dbReference>
<evidence type="ECO:0000256" key="6">
    <source>
        <dbReference type="ARBA" id="ARBA00022840"/>
    </source>
</evidence>
<dbReference type="InterPro" id="IPR003439">
    <property type="entry name" value="ABC_transporter-like_ATP-bd"/>
</dbReference>
<evidence type="ECO:0000259" key="10">
    <source>
        <dbReference type="PROSITE" id="PS50893"/>
    </source>
</evidence>
<dbReference type="GO" id="GO:0005524">
    <property type="term" value="F:ATP binding"/>
    <property type="evidence" value="ECO:0007669"/>
    <property type="project" value="UniProtKB-KW"/>
</dbReference>
<dbReference type="InterPro" id="IPR036640">
    <property type="entry name" value="ABC1_TM_sf"/>
</dbReference>